<dbReference type="Proteomes" id="UP000288805">
    <property type="component" value="Unassembled WGS sequence"/>
</dbReference>
<accession>A0A438J0D0</accession>
<organism evidence="1 2">
    <name type="scientific">Vitis vinifera</name>
    <name type="common">Grape</name>
    <dbReference type="NCBI Taxonomy" id="29760"/>
    <lineage>
        <taxon>Eukaryota</taxon>
        <taxon>Viridiplantae</taxon>
        <taxon>Streptophyta</taxon>
        <taxon>Embryophyta</taxon>
        <taxon>Tracheophyta</taxon>
        <taxon>Spermatophyta</taxon>
        <taxon>Magnoliopsida</taxon>
        <taxon>eudicotyledons</taxon>
        <taxon>Gunneridae</taxon>
        <taxon>Pentapetalae</taxon>
        <taxon>rosids</taxon>
        <taxon>Vitales</taxon>
        <taxon>Vitaceae</taxon>
        <taxon>Viteae</taxon>
        <taxon>Vitis</taxon>
    </lineage>
</organism>
<dbReference type="PANTHER" id="PTHR34954:SF3">
    <property type="entry name" value="EXPRESSED PROTEIN"/>
    <property type="match status" value="1"/>
</dbReference>
<dbReference type="GO" id="GO:0034196">
    <property type="term" value="P:acylglycerol transport"/>
    <property type="evidence" value="ECO:0007669"/>
    <property type="project" value="InterPro"/>
</dbReference>
<gene>
    <name evidence="1" type="primary">TGD4_5</name>
    <name evidence="1" type="ORF">CK203_028323</name>
</gene>
<protein>
    <submittedName>
        <fullName evidence="1">Protein trigalactosyldiacylglycerol 4, chloroplastic</fullName>
    </submittedName>
</protein>
<evidence type="ECO:0000313" key="1">
    <source>
        <dbReference type="EMBL" id="RVX02413.1"/>
    </source>
</evidence>
<dbReference type="GO" id="GO:0070300">
    <property type="term" value="F:phosphatidic acid binding"/>
    <property type="evidence" value="ECO:0007669"/>
    <property type="project" value="InterPro"/>
</dbReference>
<reference evidence="1 2" key="1">
    <citation type="journal article" date="2018" name="PLoS Genet.">
        <title>Population sequencing reveals clonal diversity and ancestral inbreeding in the grapevine cultivar Chardonnay.</title>
        <authorList>
            <person name="Roach M.J."/>
            <person name="Johnson D.L."/>
            <person name="Bohlmann J."/>
            <person name="van Vuuren H.J."/>
            <person name="Jones S.J."/>
            <person name="Pretorius I.S."/>
            <person name="Schmidt S.A."/>
            <person name="Borneman A.R."/>
        </authorList>
    </citation>
    <scope>NUCLEOTIDE SEQUENCE [LARGE SCALE GENOMIC DNA]</scope>
    <source>
        <strain evidence="2">cv. Chardonnay</strain>
        <tissue evidence="1">Leaf</tissue>
    </source>
</reference>
<dbReference type="PANTHER" id="PTHR34954">
    <property type="entry name" value="EXPRESSED PROTEIN"/>
    <property type="match status" value="1"/>
</dbReference>
<comment type="caution">
    <text evidence="1">The sequence shown here is derived from an EMBL/GenBank/DDBJ whole genome shotgun (WGS) entry which is preliminary data.</text>
</comment>
<dbReference type="GO" id="GO:1990052">
    <property type="term" value="P:ER to chloroplast lipid transport"/>
    <property type="evidence" value="ECO:0007669"/>
    <property type="project" value="InterPro"/>
</dbReference>
<sequence>MDAAFWDLDISSPQTLHGAARAVPGDPFPLEGARASRALRVQQLSFLGNGFPLGIIPSFSPTSQKDLGSFSLQSLFLRPSTSNCSLPKGLELLFKGWLGLTGQFRPKKLISSIKADLSAVDEWELSTFKEVAKHFIDKSLFSFGLCSQLSLTSASSLMVSTEQHGEKKGRRNRVMLFHQACISMLLVFMDGESTKHLNQEASQKWQADRIGNQGAALEHF</sequence>
<name>A0A438J0D0_VITVI</name>
<dbReference type="EMBL" id="QGNW01000071">
    <property type="protein sequence ID" value="RVX02413.1"/>
    <property type="molecule type" value="Genomic_DNA"/>
</dbReference>
<dbReference type="InterPro" id="IPR044160">
    <property type="entry name" value="TGD4-like"/>
</dbReference>
<evidence type="ECO:0000313" key="2">
    <source>
        <dbReference type="Proteomes" id="UP000288805"/>
    </source>
</evidence>
<proteinExistence type="predicted"/>
<dbReference type="AlphaFoldDB" id="A0A438J0D0"/>